<accession>A0ABR2MM69</accession>
<evidence type="ECO:0000313" key="1">
    <source>
        <dbReference type="EMBL" id="KAK8965252.1"/>
    </source>
</evidence>
<comment type="caution">
    <text evidence="1">The sequence shown here is derived from an EMBL/GenBank/DDBJ whole genome shotgun (WGS) entry which is preliminary data.</text>
</comment>
<gene>
    <name evidence="1" type="ORF">KSP40_PGU014877</name>
</gene>
<evidence type="ECO:0000313" key="2">
    <source>
        <dbReference type="Proteomes" id="UP001412067"/>
    </source>
</evidence>
<reference evidence="1 2" key="1">
    <citation type="journal article" date="2022" name="Nat. Plants">
        <title>Genomes of leafy and leafless Platanthera orchids illuminate the evolution of mycoheterotrophy.</title>
        <authorList>
            <person name="Li M.H."/>
            <person name="Liu K.W."/>
            <person name="Li Z."/>
            <person name="Lu H.C."/>
            <person name="Ye Q.L."/>
            <person name="Zhang D."/>
            <person name="Wang J.Y."/>
            <person name="Li Y.F."/>
            <person name="Zhong Z.M."/>
            <person name="Liu X."/>
            <person name="Yu X."/>
            <person name="Liu D.K."/>
            <person name="Tu X.D."/>
            <person name="Liu B."/>
            <person name="Hao Y."/>
            <person name="Liao X.Y."/>
            <person name="Jiang Y.T."/>
            <person name="Sun W.H."/>
            <person name="Chen J."/>
            <person name="Chen Y.Q."/>
            <person name="Ai Y."/>
            <person name="Zhai J.W."/>
            <person name="Wu S.S."/>
            <person name="Zhou Z."/>
            <person name="Hsiao Y.Y."/>
            <person name="Wu W.L."/>
            <person name="Chen Y.Y."/>
            <person name="Lin Y.F."/>
            <person name="Hsu J.L."/>
            <person name="Li C.Y."/>
            <person name="Wang Z.W."/>
            <person name="Zhao X."/>
            <person name="Zhong W.Y."/>
            <person name="Ma X.K."/>
            <person name="Ma L."/>
            <person name="Huang J."/>
            <person name="Chen G.Z."/>
            <person name="Huang M.Z."/>
            <person name="Huang L."/>
            <person name="Peng D.H."/>
            <person name="Luo Y.B."/>
            <person name="Zou S.Q."/>
            <person name="Chen S.P."/>
            <person name="Lan S."/>
            <person name="Tsai W.C."/>
            <person name="Van de Peer Y."/>
            <person name="Liu Z.J."/>
        </authorList>
    </citation>
    <scope>NUCLEOTIDE SEQUENCE [LARGE SCALE GENOMIC DNA]</scope>
    <source>
        <strain evidence="1">Lor288</strain>
    </source>
</reference>
<sequence length="157" mass="17585">MEVYGCDQLGAIADVSFLQEVGDGNLGSSLAEFFFVPAVNEESLMPRTTILACSSGLYTILRIMSASGGRLPYLTKSNITSCLHYKCAHPPLCLKLHFCQRDLTQLGKLMPRNREKNDVWQDYSIRERDIYYSGPLLSAHVASPNPRTKVYIEFKCA</sequence>
<dbReference type="Proteomes" id="UP001412067">
    <property type="component" value="Unassembled WGS sequence"/>
</dbReference>
<protein>
    <submittedName>
        <fullName evidence="1">Uncharacterized protein</fullName>
    </submittedName>
</protein>
<proteinExistence type="predicted"/>
<keyword evidence="2" id="KW-1185">Reference proteome</keyword>
<organism evidence="1 2">
    <name type="scientific">Platanthera guangdongensis</name>
    <dbReference type="NCBI Taxonomy" id="2320717"/>
    <lineage>
        <taxon>Eukaryota</taxon>
        <taxon>Viridiplantae</taxon>
        <taxon>Streptophyta</taxon>
        <taxon>Embryophyta</taxon>
        <taxon>Tracheophyta</taxon>
        <taxon>Spermatophyta</taxon>
        <taxon>Magnoliopsida</taxon>
        <taxon>Liliopsida</taxon>
        <taxon>Asparagales</taxon>
        <taxon>Orchidaceae</taxon>
        <taxon>Orchidoideae</taxon>
        <taxon>Orchideae</taxon>
        <taxon>Orchidinae</taxon>
        <taxon>Platanthera</taxon>
    </lineage>
</organism>
<name>A0ABR2MM69_9ASPA</name>
<dbReference type="EMBL" id="JBBWWR010000006">
    <property type="protein sequence ID" value="KAK8965252.1"/>
    <property type="molecule type" value="Genomic_DNA"/>
</dbReference>